<organism evidence="1">
    <name type="scientific">Arundo donax</name>
    <name type="common">Giant reed</name>
    <name type="synonym">Donax arundinaceus</name>
    <dbReference type="NCBI Taxonomy" id="35708"/>
    <lineage>
        <taxon>Eukaryota</taxon>
        <taxon>Viridiplantae</taxon>
        <taxon>Streptophyta</taxon>
        <taxon>Embryophyta</taxon>
        <taxon>Tracheophyta</taxon>
        <taxon>Spermatophyta</taxon>
        <taxon>Magnoliopsida</taxon>
        <taxon>Liliopsida</taxon>
        <taxon>Poales</taxon>
        <taxon>Poaceae</taxon>
        <taxon>PACMAD clade</taxon>
        <taxon>Arundinoideae</taxon>
        <taxon>Arundineae</taxon>
        <taxon>Arundo</taxon>
    </lineage>
</organism>
<reference evidence="1" key="2">
    <citation type="journal article" date="2015" name="Data Brief">
        <title>Shoot transcriptome of the giant reed, Arundo donax.</title>
        <authorList>
            <person name="Barrero R.A."/>
            <person name="Guerrero F.D."/>
            <person name="Moolhuijzen P."/>
            <person name="Goolsby J.A."/>
            <person name="Tidwell J."/>
            <person name="Bellgard S.E."/>
            <person name="Bellgard M.I."/>
        </authorList>
    </citation>
    <scope>NUCLEOTIDE SEQUENCE</scope>
    <source>
        <tissue evidence="1">Shoot tissue taken approximately 20 cm above the soil surface</tissue>
    </source>
</reference>
<name>A0A0A9BP44_ARUDO</name>
<dbReference type="EMBL" id="GBRH01236843">
    <property type="protein sequence ID" value="JAD61052.1"/>
    <property type="molecule type" value="Transcribed_RNA"/>
</dbReference>
<accession>A0A0A9BP44</accession>
<protein>
    <submittedName>
        <fullName evidence="1">Uncharacterized protein</fullName>
    </submittedName>
</protein>
<proteinExistence type="predicted"/>
<sequence length="28" mass="3386">MLNVLFLEQMEVLRRGRNLNPKEVTKRT</sequence>
<evidence type="ECO:0000313" key="1">
    <source>
        <dbReference type="EMBL" id="JAD61052.1"/>
    </source>
</evidence>
<dbReference type="AlphaFoldDB" id="A0A0A9BP44"/>
<reference evidence="1" key="1">
    <citation type="submission" date="2014-09" db="EMBL/GenBank/DDBJ databases">
        <authorList>
            <person name="Magalhaes I.L.F."/>
            <person name="Oliveira U."/>
            <person name="Santos F.R."/>
            <person name="Vidigal T.H.D.A."/>
            <person name="Brescovit A.D."/>
            <person name="Santos A.J."/>
        </authorList>
    </citation>
    <scope>NUCLEOTIDE SEQUENCE</scope>
    <source>
        <tissue evidence="1">Shoot tissue taken approximately 20 cm above the soil surface</tissue>
    </source>
</reference>